<proteinExistence type="predicted"/>
<evidence type="ECO:0008006" key="3">
    <source>
        <dbReference type="Google" id="ProtNLM"/>
    </source>
</evidence>
<dbReference type="EMBL" id="JAQMWT010000667">
    <property type="protein sequence ID" value="KAJ8598679.1"/>
    <property type="molecule type" value="Genomic_DNA"/>
</dbReference>
<dbReference type="Proteomes" id="UP001230188">
    <property type="component" value="Unassembled WGS sequence"/>
</dbReference>
<organism evidence="1 2">
    <name type="scientific">Chrysophaeum taylorii</name>
    <dbReference type="NCBI Taxonomy" id="2483200"/>
    <lineage>
        <taxon>Eukaryota</taxon>
        <taxon>Sar</taxon>
        <taxon>Stramenopiles</taxon>
        <taxon>Ochrophyta</taxon>
        <taxon>Pelagophyceae</taxon>
        <taxon>Pelagomonadales</taxon>
        <taxon>Pelagomonadaceae</taxon>
        <taxon>Chrysophaeum</taxon>
    </lineage>
</organism>
<dbReference type="Pfam" id="PF01042">
    <property type="entry name" value="Ribonuc_L-PSP"/>
    <property type="match status" value="1"/>
</dbReference>
<dbReference type="AlphaFoldDB" id="A0AAD7XHT6"/>
<dbReference type="InterPro" id="IPR006175">
    <property type="entry name" value="YjgF/YER057c/UK114"/>
</dbReference>
<dbReference type="Gene3D" id="3.30.1330.40">
    <property type="entry name" value="RutC-like"/>
    <property type="match status" value="1"/>
</dbReference>
<comment type="caution">
    <text evidence="1">The sequence shown here is derived from an EMBL/GenBank/DDBJ whole genome shotgun (WGS) entry which is preliminary data.</text>
</comment>
<keyword evidence="2" id="KW-1185">Reference proteome</keyword>
<dbReference type="CDD" id="cd06154">
    <property type="entry name" value="YjgF_YER057c_UK114_like_6"/>
    <property type="match status" value="1"/>
</dbReference>
<dbReference type="InterPro" id="IPR035959">
    <property type="entry name" value="RutC-like_sf"/>
</dbReference>
<sequence length="141" mass="15141">MRSPLLIATCAALQVERFSSGAKWESIVGYSRAVRAGNMVFVSGTTATRDGGLVGVGDAYVQTVTILRNIESALSRASVSRNDVVRTRIFVTDIGQWEEIGRAHAEFFGDHRPATSMVQVARLIDPDMLVEIEADAVAASG</sequence>
<dbReference type="PANTHER" id="PTHR43857">
    <property type="entry name" value="BLR7761 PROTEIN"/>
    <property type="match status" value="1"/>
</dbReference>
<dbReference type="PANTHER" id="PTHR43857:SF1">
    <property type="entry name" value="YJGH FAMILY PROTEIN"/>
    <property type="match status" value="1"/>
</dbReference>
<reference evidence="1" key="1">
    <citation type="submission" date="2023-01" db="EMBL/GenBank/DDBJ databases">
        <title>Metagenome sequencing of chrysophaentin producing Chrysophaeum taylorii.</title>
        <authorList>
            <person name="Davison J."/>
            <person name="Bewley C."/>
        </authorList>
    </citation>
    <scope>NUCLEOTIDE SEQUENCE</scope>
    <source>
        <strain evidence="1">NIES-1699</strain>
    </source>
</reference>
<accession>A0AAD7XHT6</accession>
<dbReference type="SUPFAM" id="SSF55298">
    <property type="entry name" value="YjgF-like"/>
    <property type="match status" value="1"/>
</dbReference>
<name>A0AAD7XHT6_9STRA</name>
<evidence type="ECO:0000313" key="1">
    <source>
        <dbReference type="EMBL" id="KAJ8598679.1"/>
    </source>
</evidence>
<evidence type="ECO:0000313" key="2">
    <source>
        <dbReference type="Proteomes" id="UP001230188"/>
    </source>
</evidence>
<gene>
    <name evidence="1" type="ORF">CTAYLR_003100</name>
</gene>
<protein>
    <recommendedName>
        <fullName evidence="3">RidA family protein</fullName>
    </recommendedName>
</protein>